<keyword evidence="2" id="KW-1185">Reference proteome</keyword>
<evidence type="ECO:0000313" key="1">
    <source>
        <dbReference type="EMBL" id="TKR77432.1"/>
    </source>
</evidence>
<sequence length="151" mass="17289">MVKEHSDFAWRTSVRKKKSINDGMETSNSKTDPWDCLVMDRNSHIVQAAILKQDVDGYIIERRKKQKGGSTRGMESYDVSEVRVERGSLLEPTPSNNASIRAELDMAYLMSDAKPSNRRKYFRCIDITANVFLGVDDFECVRDELVLPGFY</sequence>
<evidence type="ECO:0000313" key="2">
    <source>
        <dbReference type="Proteomes" id="UP000298663"/>
    </source>
</evidence>
<reference evidence="1 2" key="2">
    <citation type="journal article" date="2019" name="G3 (Bethesda)">
        <title>Hybrid Assembly of the Genome of the Entomopathogenic Nematode Steinernema carpocapsae Identifies the X-Chromosome.</title>
        <authorList>
            <person name="Serra L."/>
            <person name="Macchietto M."/>
            <person name="Macias-Munoz A."/>
            <person name="McGill C.J."/>
            <person name="Rodriguez I.M."/>
            <person name="Rodriguez B."/>
            <person name="Murad R."/>
            <person name="Mortazavi A."/>
        </authorList>
    </citation>
    <scope>NUCLEOTIDE SEQUENCE [LARGE SCALE GENOMIC DNA]</scope>
    <source>
        <strain evidence="1 2">ALL</strain>
    </source>
</reference>
<name>A0A4U5N597_STECR</name>
<proteinExistence type="predicted"/>
<gene>
    <name evidence="1" type="ORF">L596_018407</name>
</gene>
<dbReference type="AlphaFoldDB" id="A0A4U5N597"/>
<protein>
    <submittedName>
        <fullName evidence="1">Uncharacterized protein</fullName>
    </submittedName>
</protein>
<dbReference type="OrthoDB" id="6287070at2759"/>
<organism evidence="1 2">
    <name type="scientific">Steinernema carpocapsae</name>
    <name type="common">Entomopathogenic nematode</name>
    <dbReference type="NCBI Taxonomy" id="34508"/>
    <lineage>
        <taxon>Eukaryota</taxon>
        <taxon>Metazoa</taxon>
        <taxon>Ecdysozoa</taxon>
        <taxon>Nematoda</taxon>
        <taxon>Chromadorea</taxon>
        <taxon>Rhabditida</taxon>
        <taxon>Tylenchina</taxon>
        <taxon>Panagrolaimomorpha</taxon>
        <taxon>Strongyloidoidea</taxon>
        <taxon>Steinernematidae</taxon>
        <taxon>Steinernema</taxon>
    </lineage>
</organism>
<accession>A0A4U5N597</accession>
<dbReference type="EMBL" id="AZBU02000005">
    <property type="protein sequence ID" value="TKR77432.1"/>
    <property type="molecule type" value="Genomic_DNA"/>
</dbReference>
<dbReference type="Proteomes" id="UP000298663">
    <property type="component" value="Unassembled WGS sequence"/>
</dbReference>
<comment type="caution">
    <text evidence="1">The sequence shown here is derived from an EMBL/GenBank/DDBJ whole genome shotgun (WGS) entry which is preliminary data.</text>
</comment>
<reference evidence="1 2" key="1">
    <citation type="journal article" date="2015" name="Genome Biol.">
        <title>Comparative genomics of Steinernema reveals deeply conserved gene regulatory networks.</title>
        <authorList>
            <person name="Dillman A.R."/>
            <person name="Macchietto M."/>
            <person name="Porter C.F."/>
            <person name="Rogers A."/>
            <person name="Williams B."/>
            <person name="Antoshechkin I."/>
            <person name="Lee M.M."/>
            <person name="Goodwin Z."/>
            <person name="Lu X."/>
            <person name="Lewis E.E."/>
            <person name="Goodrich-Blair H."/>
            <person name="Stock S.P."/>
            <person name="Adams B.J."/>
            <person name="Sternberg P.W."/>
            <person name="Mortazavi A."/>
        </authorList>
    </citation>
    <scope>NUCLEOTIDE SEQUENCE [LARGE SCALE GENOMIC DNA]</scope>
    <source>
        <strain evidence="1 2">ALL</strain>
    </source>
</reference>